<evidence type="ECO:0000256" key="1">
    <source>
        <dbReference type="PROSITE-ProRule" id="PRU00339"/>
    </source>
</evidence>
<dbReference type="Gene3D" id="1.25.40.10">
    <property type="entry name" value="Tetratricopeptide repeat domain"/>
    <property type="match status" value="1"/>
</dbReference>
<dbReference type="PROSITE" id="PS50005">
    <property type="entry name" value="TPR"/>
    <property type="match status" value="1"/>
</dbReference>
<dbReference type="AlphaFoldDB" id="A0A517YRM2"/>
<gene>
    <name evidence="4" type="ORF">KS4_09050</name>
</gene>
<evidence type="ECO:0000256" key="2">
    <source>
        <dbReference type="SAM" id="MobiDB-lite"/>
    </source>
</evidence>
<sequence length="297" mass="32960" precursor="true">MKKNLLLTILVATVLATMSTHLAANDSAGKTFYERGMQHVAATEYVQAAEAFKAAYKAEPENMSYKKQYSKLHNITRMQTLIQDEESNEKWFRYAKSLRIFYTNNNDASRLIALCQQMRERDPSITTTNILSEALIKVGEYQEAENLLASISPEEASRITLVLQGLAAAHLNKTDHAEATLVDLAENESVSMGLLFRIARLQALLGHHADASESMATILKAAHPKSHAGLKRVVNNTLEFQPLLTDVEFVQALATKSEKPEKEDDCATCPNRSTCKERAEKESCDGDDDCDGQSCSE</sequence>
<feature type="signal peptide" evidence="3">
    <location>
        <begin position="1"/>
        <end position="23"/>
    </location>
</feature>
<name>A0A517YRM2_9BACT</name>
<keyword evidence="3" id="KW-0732">Signal</keyword>
<feature type="region of interest" description="Disordered" evidence="2">
    <location>
        <begin position="278"/>
        <end position="297"/>
    </location>
</feature>
<dbReference type="EMBL" id="CP036425">
    <property type="protein sequence ID" value="QDU32867.1"/>
    <property type="molecule type" value="Genomic_DNA"/>
</dbReference>
<dbReference type="InterPro" id="IPR019734">
    <property type="entry name" value="TPR_rpt"/>
</dbReference>
<evidence type="ECO:0000313" key="4">
    <source>
        <dbReference type="EMBL" id="QDU32867.1"/>
    </source>
</evidence>
<proteinExistence type="predicted"/>
<protein>
    <submittedName>
        <fullName evidence="4">Uncharacterized protein</fullName>
    </submittedName>
</protein>
<keyword evidence="5" id="KW-1185">Reference proteome</keyword>
<feature type="chain" id="PRO_5022092107" evidence="3">
    <location>
        <begin position="24"/>
        <end position="297"/>
    </location>
</feature>
<evidence type="ECO:0000313" key="5">
    <source>
        <dbReference type="Proteomes" id="UP000317369"/>
    </source>
</evidence>
<dbReference type="SUPFAM" id="SSF48452">
    <property type="entry name" value="TPR-like"/>
    <property type="match status" value="1"/>
</dbReference>
<feature type="repeat" description="TPR" evidence="1">
    <location>
        <begin position="29"/>
        <end position="62"/>
    </location>
</feature>
<reference evidence="4 5" key="1">
    <citation type="submission" date="2019-02" db="EMBL/GenBank/DDBJ databases">
        <title>Deep-cultivation of Planctomycetes and their phenomic and genomic characterization uncovers novel biology.</title>
        <authorList>
            <person name="Wiegand S."/>
            <person name="Jogler M."/>
            <person name="Boedeker C."/>
            <person name="Pinto D."/>
            <person name="Vollmers J."/>
            <person name="Rivas-Marin E."/>
            <person name="Kohn T."/>
            <person name="Peeters S.H."/>
            <person name="Heuer A."/>
            <person name="Rast P."/>
            <person name="Oberbeckmann S."/>
            <person name="Bunk B."/>
            <person name="Jeske O."/>
            <person name="Meyerdierks A."/>
            <person name="Storesund J.E."/>
            <person name="Kallscheuer N."/>
            <person name="Luecker S."/>
            <person name="Lage O.M."/>
            <person name="Pohl T."/>
            <person name="Merkel B.J."/>
            <person name="Hornburger P."/>
            <person name="Mueller R.-W."/>
            <person name="Bruemmer F."/>
            <person name="Labrenz M."/>
            <person name="Spormann A.M."/>
            <person name="Op den Camp H."/>
            <person name="Overmann J."/>
            <person name="Amann R."/>
            <person name="Jetten M.S.M."/>
            <person name="Mascher T."/>
            <person name="Medema M.H."/>
            <person name="Devos D.P."/>
            <person name="Kaster A.-K."/>
            <person name="Ovreas L."/>
            <person name="Rohde M."/>
            <person name="Galperin M.Y."/>
            <person name="Jogler C."/>
        </authorList>
    </citation>
    <scope>NUCLEOTIDE SEQUENCE [LARGE SCALE GENOMIC DNA]</scope>
    <source>
        <strain evidence="4 5">KS4</strain>
    </source>
</reference>
<dbReference type="InterPro" id="IPR011990">
    <property type="entry name" value="TPR-like_helical_dom_sf"/>
</dbReference>
<keyword evidence="1" id="KW-0802">TPR repeat</keyword>
<dbReference type="KEGG" id="pcor:KS4_09050"/>
<dbReference type="Proteomes" id="UP000317369">
    <property type="component" value="Chromosome"/>
</dbReference>
<organism evidence="4 5">
    <name type="scientific">Poriferisphaera corsica</name>
    <dbReference type="NCBI Taxonomy" id="2528020"/>
    <lineage>
        <taxon>Bacteria</taxon>
        <taxon>Pseudomonadati</taxon>
        <taxon>Planctomycetota</taxon>
        <taxon>Phycisphaerae</taxon>
        <taxon>Phycisphaerales</taxon>
        <taxon>Phycisphaeraceae</taxon>
        <taxon>Poriferisphaera</taxon>
    </lineage>
</organism>
<dbReference type="RefSeq" id="WP_145075087.1">
    <property type="nucleotide sequence ID" value="NZ_CP036425.1"/>
</dbReference>
<evidence type="ECO:0000256" key="3">
    <source>
        <dbReference type="SAM" id="SignalP"/>
    </source>
</evidence>
<accession>A0A517YRM2</accession>